<feature type="transmembrane region" description="Helical" evidence="6">
    <location>
        <begin position="448"/>
        <end position="469"/>
    </location>
</feature>
<evidence type="ECO:0000256" key="4">
    <source>
        <dbReference type="ARBA" id="ARBA00023136"/>
    </source>
</evidence>
<feature type="transmembrane region" description="Helical" evidence="6">
    <location>
        <begin position="496"/>
        <end position="519"/>
    </location>
</feature>
<feature type="transmembrane region" description="Helical" evidence="6">
    <location>
        <begin position="263"/>
        <end position="290"/>
    </location>
</feature>
<dbReference type="EMBL" id="HBFQ01030698">
    <property type="protein sequence ID" value="CAD8847261.1"/>
    <property type="molecule type" value="Transcribed_RNA"/>
</dbReference>
<feature type="compositionally biased region" description="Acidic residues" evidence="5">
    <location>
        <begin position="728"/>
        <end position="738"/>
    </location>
</feature>
<dbReference type="Pfam" id="PF04547">
    <property type="entry name" value="Anoctamin"/>
    <property type="match status" value="1"/>
</dbReference>
<feature type="region of interest" description="Disordered" evidence="5">
    <location>
        <begin position="704"/>
        <end position="738"/>
    </location>
</feature>
<evidence type="ECO:0000259" key="7">
    <source>
        <dbReference type="Pfam" id="PF04547"/>
    </source>
</evidence>
<feature type="transmembrane region" description="Helical" evidence="6">
    <location>
        <begin position="372"/>
        <end position="396"/>
    </location>
</feature>
<dbReference type="InterPro" id="IPR007632">
    <property type="entry name" value="Anoctamin"/>
</dbReference>
<evidence type="ECO:0000256" key="6">
    <source>
        <dbReference type="SAM" id="Phobius"/>
    </source>
</evidence>
<evidence type="ECO:0000256" key="1">
    <source>
        <dbReference type="ARBA" id="ARBA00004141"/>
    </source>
</evidence>
<dbReference type="PANTHER" id="PTHR12308">
    <property type="entry name" value="ANOCTAMIN"/>
    <property type="match status" value="1"/>
</dbReference>
<dbReference type="PANTHER" id="PTHR12308:SF73">
    <property type="entry name" value="ANOCTAMIN"/>
    <property type="match status" value="1"/>
</dbReference>
<keyword evidence="4 6" id="KW-0472">Membrane</keyword>
<evidence type="ECO:0000256" key="5">
    <source>
        <dbReference type="SAM" id="MobiDB-lite"/>
    </source>
</evidence>
<feature type="domain" description="Anoctamin transmembrane" evidence="7">
    <location>
        <begin position="255"/>
        <end position="690"/>
    </location>
</feature>
<sequence length="738" mass="85981">MPFVNLQSEMDQQLMDAADARRGGAVQKHTGPVREKAMTRHDFILTLVFPYKPDAMVRSIDSNEEEQGGRYREPTSDEKQKMDMWRLKRESVITKLSDSGLILMLFYSRDRDEIFVKVAADEMHLKHVAEMKQHKLELKPEYLSAFCEYRKDYTGQREVGYSNRILVSHLYKAHVDTENGEYPRPDAIFRTVDKIHLIDYIIRESGHNCAGVDINTLRHDGDLTEYFFLHENRKLLDMNKDWFKCFASGAHIDKVRDYFGERVAFYFLFMSFFNMMLIPAAIAGVFFWIFDLFFGTPDNFPDVLFMLFMGFWSMFFAHMWRRQAAQYAMKWGTLGLGLQEEQSRPDFHGESRINPVTGRIDRFYPWSKRIRWVALSYVTLFFVLAVLMCFVAALFVLRKVFHEVGGRYIFQVINAISVDLINMAFTRLAQYLTELENHRTETERDTHLLAKTVVFKFINCYCSLYYIAFFKEHGSLFGMQMSCADDDCMKDLGSQLAIFMFVRLIFSNGVEVLGPMITAKYREMSEGRQFHSSNPFKNPSTSMPDLSTAEKQAKKEECDIFDEMDETLMTYGYTTLFVVACPWVPLLSLFSNVIESFLDAKKLILFFRRPYPVRVATNEPWDTAFDVFGILAMSTNLAIVVLTSKTFHSWTHAHKIILFLALEHLIIFARILIGVFYPAVQTNLKRLQAQQRVIVHRHLDLGGEEDDHETRASAMRTSNAPAPWVFERDEDDEDQDYN</sequence>
<dbReference type="GO" id="GO:0005254">
    <property type="term" value="F:chloride channel activity"/>
    <property type="evidence" value="ECO:0007669"/>
    <property type="project" value="TreeGrafter"/>
</dbReference>
<dbReference type="AlphaFoldDB" id="A0A7S1A9S5"/>
<keyword evidence="3 6" id="KW-1133">Transmembrane helix</keyword>
<organism evidence="8">
    <name type="scientific">Noctiluca scintillans</name>
    <name type="common">Sea sparkle</name>
    <name type="synonym">Red tide dinoflagellate</name>
    <dbReference type="NCBI Taxonomy" id="2966"/>
    <lineage>
        <taxon>Eukaryota</taxon>
        <taxon>Sar</taxon>
        <taxon>Alveolata</taxon>
        <taxon>Dinophyceae</taxon>
        <taxon>Noctilucales</taxon>
        <taxon>Noctilucaceae</taxon>
        <taxon>Noctiluca</taxon>
    </lineage>
</organism>
<feature type="transmembrane region" description="Helical" evidence="6">
    <location>
        <begin position="302"/>
        <end position="320"/>
    </location>
</feature>
<dbReference type="InterPro" id="IPR049452">
    <property type="entry name" value="Anoctamin_TM"/>
</dbReference>
<feature type="transmembrane region" description="Helical" evidence="6">
    <location>
        <begin position="624"/>
        <end position="644"/>
    </location>
</feature>
<proteinExistence type="predicted"/>
<evidence type="ECO:0000313" key="8">
    <source>
        <dbReference type="EMBL" id="CAD8847261.1"/>
    </source>
</evidence>
<feature type="transmembrane region" description="Helical" evidence="6">
    <location>
        <begin position="656"/>
        <end position="680"/>
    </location>
</feature>
<dbReference type="GO" id="GO:0016020">
    <property type="term" value="C:membrane"/>
    <property type="evidence" value="ECO:0007669"/>
    <property type="project" value="UniProtKB-SubCell"/>
</dbReference>
<name>A0A7S1A9S5_NOCSC</name>
<gene>
    <name evidence="8" type="ORF">NSCI0253_LOCUS21611</name>
</gene>
<comment type="subcellular location">
    <subcellularLocation>
        <location evidence="1">Membrane</location>
        <topology evidence="1">Multi-pass membrane protein</topology>
    </subcellularLocation>
</comment>
<accession>A0A7S1A9S5</accession>
<feature type="region of interest" description="Disordered" evidence="5">
    <location>
        <begin position="59"/>
        <end position="80"/>
    </location>
</feature>
<reference evidence="8" key="1">
    <citation type="submission" date="2021-01" db="EMBL/GenBank/DDBJ databases">
        <authorList>
            <person name="Corre E."/>
            <person name="Pelletier E."/>
            <person name="Niang G."/>
            <person name="Scheremetjew M."/>
            <person name="Finn R."/>
            <person name="Kale V."/>
            <person name="Holt S."/>
            <person name="Cochrane G."/>
            <person name="Meng A."/>
            <person name="Brown T."/>
            <person name="Cohen L."/>
        </authorList>
    </citation>
    <scope>NUCLEOTIDE SEQUENCE</scope>
</reference>
<evidence type="ECO:0000256" key="3">
    <source>
        <dbReference type="ARBA" id="ARBA00022989"/>
    </source>
</evidence>
<keyword evidence="2 6" id="KW-0812">Transmembrane</keyword>
<evidence type="ECO:0000256" key="2">
    <source>
        <dbReference type="ARBA" id="ARBA00022692"/>
    </source>
</evidence>
<feature type="transmembrane region" description="Helical" evidence="6">
    <location>
        <begin position="408"/>
        <end position="428"/>
    </location>
</feature>
<feature type="compositionally biased region" description="Basic and acidic residues" evidence="5">
    <location>
        <begin position="67"/>
        <end position="80"/>
    </location>
</feature>
<protein>
    <recommendedName>
        <fullName evidence="7">Anoctamin transmembrane domain-containing protein</fullName>
    </recommendedName>
</protein>
<feature type="transmembrane region" description="Helical" evidence="6">
    <location>
        <begin position="571"/>
        <end position="594"/>
    </location>
</feature>